<gene>
    <name evidence="2" type="ORF">FD13_GL000625</name>
</gene>
<dbReference type="PANTHER" id="PTHR38446:SF1">
    <property type="entry name" value="BLL0914 PROTEIN"/>
    <property type="match status" value="1"/>
</dbReference>
<dbReference type="PATRIC" id="fig|1423803.3.peg.622"/>
<keyword evidence="3" id="KW-1185">Reference proteome</keyword>
<name>A0A0R2DEU0_9LACO</name>
<keyword evidence="1" id="KW-0812">Transmembrane</keyword>
<dbReference type="PANTHER" id="PTHR38446">
    <property type="entry name" value="BLL0914 PROTEIN"/>
    <property type="match status" value="1"/>
</dbReference>
<proteinExistence type="predicted"/>
<evidence type="ECO:0000256" key="1">
    <source>
        <dbReference type="SAM" id="Phobius"/>
    </source>
</evidence>
<keyword evidence="1" id="KW-1133">Transmembrane helix</keyword>
<evidence type="ECO:0000313" key="2">
    <source>
        <dbReference type="EMBL" id="KRN01795.1"/>
    </source>
</evidence>
<sequence>MILIGIEHLGIMVLEIWGRPEFQAQAFGMPLDFVRQAAAQTALANQGIYNGMLGGTLIASQWLLNGPGRLTTSALLLIFVIIVAIFGSLTVNRRIFWLQGVPSIVTLIVLLVTLA</sequence>
<dbReference type="Proteomes" id="UP000051589">
    <property type="component" value="Unassembled WGS sequence"/>
</dbReference>
<organism evidence="2 3">
    <name type="scientific">Levilactobacillus senmaizukei DSM 21775 = NBRC 103853</name>
    <dbReference type="NCBI Taxonomy" id="1423803"/>
    <lineage>
        <taxon>Bacteria</taxon>
        <taxon>Bacillati</taxon>
        <taxon>Bacillota</taxon>
        <taxon>Bacilli</taxon>
        <taxon>Lactobacillales</taxon>
        <taxon>Lactobacillaceae</taxon>
        <taxon>Levilactobacillus</taxon>
    </lineage>
</organism>
<evidence type="ECO:0000313" key="3">
    <source>
        <dbReference type="Proteomes" id="UP000051589"/>
    </source>
</evidence>
<dbReference type="AlphaFoldDB" id="A0A0R2DEU0"/>
<reference evidence="2 3" key="1">
    <citation type="journal article" date="2015" name="Genome Announc.">
        <title>Expanding the biotechnology potential of lactobacilli through comparative genomics of 213 strains and associated genera.</title>
        <authorList>
            <person name="Sun Z."/>
            <person name="Harris H.M."/>
            <person name="McCann A."/>
            <person name="Guo C."/>
            <person name="Argimon S."/>
            <person name="Zhang W."/>
            <person name="Yang X."/>
            <person name="Jeffery I.B."/>
            <person name="Cooney J.C."/>
            <person name="Kagawa T.F."/>
            <person name="Liu W."/>
            <person name="Song Y."/>
            <person name="Salvetti E."/>
            <person name="Wrobel A."/>
            <person name="Rasinkangas P."/>
            <person name="Parkhill J."/>
            <person name="Rea M.C."/>
            <person name="O'Sullivan O."/>
            <person name="Ritari J."/>
            <person name="Douillard F.P."/>
            <person name="Paul Ross R."/>
            <person name="Yang R."/>
            <person name="Briner A.E."/>
            <person name="Felis G.E."/>
            <person name="de Vos W.M."/>
            <person name="Barrangou R."/>
            <person name="Klaenhammer T.R."/>
            <person name="Caufield P.W."/>
            <person name="Cui Y."/>
            <person name="Zhang H."/>
            <person name="O'Toole P.W."/>
        </authorList>
    </citation>
    <scope>NUCLEOTIDE SEQUENCE [LARGE SCALE GENOMIC DNA]</scope>
    <source>
        <strain evidence="2 3">DSM 21775</strain>
    </source>
</reference>
<feature type="transmembrane region" description="Helical" evidence="1">
    <location>
        <begin position="95"/>
        <end position="114"/>
    </location>
</feature>
<dbReference type="EMBL" id="AYZH01000015">
    <property type="protein sequence ID" value="KRN01795.1"/>
    <property type="molecule type" value="Genomic_DNA"/>
</dbReference>
<dbReference type="Pfam" id="PF06993">
    <property type="entry name" value="DUF1304"/>
    <property type="match status" value="1"/>
</dbReference>
<accession>A0A0R2DEU0</accession>
<protein>
    <recommendedName>
        <fullName evidence="4">Integral membrane protein</fullName>
    </recommendedName>
</protein>
<evidence type="ECO:0008006" key="4">
    <source>
        <dbReference type="Google" id="ProtNLM"/>
    </source>
</evidence>
<comment type="caution">
    <text evidence="2">The sequence shown here is derived from an EMBL/GenBank/DDBJ whole genome shotgun (WGS) entry which is preliminary data.</text>
</comment>
<keyword evidence="1" id="KW-0472">Membrane</keyword>
<dbReference type="InterPro" id="IPR009732">
    <property type="entry name" value="DUF1304"/>
</dbReference>
<feature type="transmembrane region" description="Helical" evidence="1">
    <location>
        <begin position="70"/>
        <end position="89"/>
    </location>
</feature>